<reference evidence="7 8" key="1">
    <citation type="submission" date="2021-01" db="EMBL/GenBank/DDBJ databases">
        <title>Sequencing the genomes of 1000 actinobacteria strains.</title>
        <authorList>
            <person name="Klenk H.-P."/>
        </authorList>
    </citation>
    <scope>NUCLEOTIDE SEQUENCE [LARGE SCALE GENOMIC DNA]</scope>
    <source>
        <strain evidence="7 8">DSM 18662</strain>
    </source>
</reference>
<dbReference type="GO" id="GO:0008691">
    <property type="term" value="F:3-hydroxybutyryl-CoA dehydrogenase activity"/>
    <property type="evidence" value="ECO:0007669"/>
    <property type="project" value="UniProtKB-EC"/>
</dbReference>
<feature type="domain" description="3-hydroxyacyl-CoA dehydrogenase C-terminal" evidence="5">
    <location>
        <begin position="317"/>
        <end position="394"/>
    </location>
</feature>
<comment type="similarity">
    <text evidence="2">Belongs to the 3-hydroxyacyl-CoA dehydrogenase family.</text>
</comment>
<feature type="transmembrane region" description="Helical" evidence="4">
    <location>
        <begin position="12"/>
        <end position="31"/>
    </location>
</feature>
<gene>
    <name evidence="7" type="ORF">JOE57_000295</name>
</gene>
<keyword evidence="3 7" id="KW-0560">Oxidoreductase</keyword>
<keyword evidence="4" id="KW-0812">Transmembrane</keyword>
<organism evidence="7 8">
    <name type="scientific">Microlunatus panaciterrae</name>
    <dbReference type="NCBI Taxonomy" id="400768"/>
    <lineage>
        <taxon>Bacteria</taxon>
        <taxon>Bacillati</taxon>
        <taxon>Actinomycetota</taxon>
        <taxon>Actinomycetes</taxon>
        <taxon>Propionibacteriales</taxon>
        <taxon>Propionibacteriaceae</taxon>
        <taxon>Microlunatus</taxon>
    </lineage>
</organism>
<dbReference type="EC" id="1.1.1.157" evidence="7"/>
<comment type="pathway">
    <text evidence="1">Lipid metabolism; butanoate metabolism.</text>
</comment>
<dbReference type="PANTHER" id="PTHR48075">
    <property type="entry name" value="3-HYDROXYACYL-COA DEHYDROGENASE FAMILY PROTEIN"/>
    <property type="match status" value="1"/>
</dbReference>
<name>A0ABS2RHG0_9ACTN</name>
<comment type="caution">
    <text evidence="7">The sequence shown here is derived from an EMBL/GenBank/DDBJ whole genome shotgun (WGS) entry which is preliminary data.</text>
</comment>
<accession>A0ABS2RHG0</accession>
<dbReference type="RefSeq" id="WP_338041098.1">
    <property type="nucleotide sequence ID" value="NZ_BAAAQP010000003.1"/>
</dbReference>
<dbReference type="InterPro" id="IPR006176">
    <property type="entry name" value="3-OHacyl-CoA_DH_NAD-bd"/>
</dbReference>
<feature type="domain" description="3-hydroxyacyl-CoA dehydrogenase C-terminal" evidence="5">
    <location>
        <begin position="194"/>
        <end position="290"/>
    </location>
</feature>
<dbReference type="EMBL" id="JAFBCF010000001">
    <property type="protein sequence ID" value="MBM7797374.1"/>
    <property type="molecule type" value="Genomic_DNA"/>
</dbReference>
<dbReference type="SUPFAM" id="SSF48179">
    <property type="entry name" value="6-phosphogluconate dehydrogenase C-terminal domain-like"/>
    <property type="match status" value="2"/>
</dbReference>
<evidence type="ECO:0000259" key="5">
    <source>
        <dbReference type="Pfam" id="PF00725"/>
    </source>
</evidence>
<proteinExistence type="inferred from homology"/>
<evidence type="ECO:0000256" key="1">
    <source>
        <dbReference type="ARBA" id="ARBA00005086"/>
    </source>
</evidence>
<evidence type="ECO:0000256" key="4">
    <source>
        <dbReference type="SAM" id="Phobius"/>
    </source>
</evidence>
<evidence type="ECO:0000256" key="3">
    <source>
        <dbReference type="ARBA" id="ARBA00023002"/>
    </source>
</evidence>
<keyword evidence="4" id="KW-1133">Transmembrane helix</keyword>
<dbReference type="Proteomes" id="UP000704762">
    <property type="component" value="Unassembled WGS sequence"/>
</dbReference>
<keyword evidence="8" id="KW-1185">Reference proteome</keyword>
<dbReference type="Gene3D" id="1.10.1040.10">
    <property type="entry name" value="N-(1-d-carboxylethyl)-l-norvaline Dehydrogenase, domain 2"/>
    <property type="match status" value="2"/>
</dbReference>
<evidence type="ECO:0000313" key="8">
    <source>
        <dbReference type="Proteomes" id="UP000704762"/>
    </source>
</evidence>
<dbReference type="NCBIfam" id="NF005875">
    <property type="entry name" value="PRK07819.1"/>
    <property type="match status" value="1"/>
</dbReference>
<keyword evidence="4" id="KW-0472">Membrane</keyword>
<dbReference type="InterPro" id="IPR036291">
    <property type="entry name" value="NAD(P)-bd_dom_sf"/>
</dbReference>
<dbReference type="InterPro" id="IPR008927">
    <property type="entry name" value="6-PGluconate_DH-like_C_sf"/>
</dbReference>
<protein>
    <submittedName>
        <fullName evidence="7">3-hydroxybutyryl-CoA dehydrogenase</fullName>
        <ecNumber evidence="7">1.1.1.157</ecNumber>
    </submittedName>
</protein>
<dbReference type="Pfam" id="PF00725">
    <property type="entry name" value="3HCDH"/>
    <property type="match status" value="2"/>
</dbReference>
<dbReference type="Gene3D" id="3.40.50.720">
    <property type="entry name" value="NAD(P)-binding Rossmann-like Domain"/>
    <property type="match status" value="1"/>
</dbReference>
<dbReference type="PANTHER" id="PTHR48075:SF9">
    <property type="entry name" value="3-HYDROXYBUTYRYL-COA DEHYDROGENASE"/>
    <property type="match status" value="1"/>
</dbReference>
<dbReference type="SUPFAM" id="SSF51735">
    <property type="entry name" value="NAD(P)-binding Rossmann-fold domains"/>
    <property type="match status" value="1"/>
</dbReference>
<dbReference type="InterPro" id="IPR013328">
    <property type="entry name" value="6PGD_dom2"/>
</dbReference>
<evidence type="ECO:0000313" key="7">
    <source>
        <dbReference type="EMBL" id="MBM7797374.1"/>
    </source>
</evidence>
<sequence length="406" mass="43121">MAHIDEHPAGSALVAVIGLGTMGAGIAEVFARSGYRVRGIENDAAALERGRSLLQKSTARAVARGKLEAEGQQQLLGRIDLGTDLSAVADCSLVVEAVSERLDLKTALFAELDRLAPPEALLATNTSSLSITAIAAATARPERVIGVHFFNPAPVQTLVEVIRTVSTSDDTVERTYAILRTIQKTPIGCGDRAGFVVNALLIAYLNRAVRLYQDGFASREEIDQSMVDLAGYPMGPLALLDLIGLDVAHAVLVRMYDETRDRLHAPAPLLTQLVTAGRLGRKSGRGFYGYSGTDVTDEPGPVKPPPASRAAELPDTLVMGYLNDACAMVQSNYATPDDIDTGMVQGCRMPAPFDVLAQYGPATVLAGQRQLFAETAEPGHRPALLLERLAAADDPQAALAALRTRS</sequence>
<evidence type="ECO:0000259" key="6">
    <source>
        <dbReference type="Pfam" id="PF02737"/>
    </source>
</evidence>
<dbReference type="Pfam" id="PF02737">
    <property type="entry name" value="3HCDH_N"/>
    <property type="match status" value="1"/>
</dbReference>
<feature type="domain" description="3-hydroxyacyl-CoA dehydrogenase NAD binding" evidence="6">
    <location>
        <begin position="14"/>
        <end position="191"/>
    </location>
</feature>
<evidence type="ECO:0000256" key="2">
    <source>
        <dbReference type="ARBA" id="ARBA00009463"/>
    </source>
</evidence>
<dbReference type="InterPro" id="IPR006108">
    <property type="entry name" value="3HC_DH_C"/>
</dbReference>